<keyword evidence="4 6" id="KW-0547">Nucleotide-binding</keyword>
<dbReference type="Gene3D" id="3.40.50.620">
    <property type="entry name" value="HUPs"/>
    <property type="match status" value="1"/>
</dbReference>
<dbReference type="InterPro" id="IPR015947">
    <property type="entry name" value="PUA-like_sf"/>
</dbReference>
<evidence type="ECO:0000256" key="4">
    <source>
        <dbReference type="ARBA" id="ARBA00022741"/>
    </source>
</evidence>
<dbReference type="Gene3D" id="3.40.50.300">
    <property type="entry name" value="P-loop containing nucleotide triphosphate hydrolases"/>
    <property type="match status" value="1"/>
</dbReference>
<organism evidence="10 11">
    <name type="scientific">Salinactinospora qingdaonensis</name>
    <dbReference type="NCBI Taxonomy" id="702744"/>
    <lineage>
        <taxon>Bacteria</taxon>
        <taxon>Bacillati</taxon>
        <taxon>Actinomycetota</taxon>
        <taxon>Actinomycetes</taxon>
        <taxon>Streptosporangiales</taxon>
        <taxon>Nocardiopsidaceae</taxon>
        <taxon>Salinactinospora</taxon>
    </lineage>
</organism>
<evidence type="ECO:0000256" key="1">
    <source>
        <dbReference type="ARBA" id="ARBA00001823"/>
    </source>
</evidence>
<feature type="domain" description="ATP-sulfurylase PUA-like" evidence="9">
    <location>
        <begin position="15"/>
        <end position="95"/>
    </location>
</feature>
<dbReference type="HAMAP" id="MF_00065">
    <property type="entry name" value="Adenylyl_sulf_kinase"/>
    <property type="match status" value="1"/>
</dbReference>
<dbReference type="SUPFAM" id="SSF52374">
    <property type="entry name" value="Nucleotidylyl transferase"/>
    <property type="match status" value="1"/>
</dbReference>
<dbReference type="Gene3D" id="3.10.400.10">
    <property type="entry name" value="Sulfate adenylyltransferase"/>
    <property type="match status" value="1"/>
</dbReference>
<feature type="binding site" evidence="6">
    <location>
        <begin position="339"/>
        <end position="346"/>
    </location>
    <ligand>
        <name>ATP</name>
        <dbReference type="ChEBI" id="CHEBI:30616"/>
    </ligand>
</feature>
<evidence type="ECO:0000259" key="8">
    <source>
        <dbReference type="Pfam" id="PF01583"/>
    </source>
</evidence>
<feature type="region of interest" description="Disordered" evidence="7">
    <location>
        <begin position="504"/>
        <end position="523"/>
    </location>
</feature>
<feature type="domain" description="APS kinase" evidence="8">
    <location>
        <begin position="331"/>
        <end position="482"/>
    </location>
</feature>
<reference evidence="11" key="1">
    <citation type="journal article" date="2019" name="Int. J. Syst. Evol. Microbiol.">
        <title>The Global Catalogue of Microorganisms (GCM) 10K type strain sequencing project: providing services to taxonomists for standard genome sequencing and annotation.</title>
        <authorList>
            <consortium name="The Broad Institute Genomics Platform"/>
            <consortium name="The Broad Institute Genome Sequencing Center for Infectious Disease"/>
            <person name="Wu L."/>
            <person name="Ma J."/>
        </authorList>
    </citation>
    <scope>NUCLEOTIDE SEQUENCE [LARGE SCALE GENOMIC DNA]</scope>
    <source>
        <strain evidence="11">JCM 17137</strain>
    </source>
</reference>
<evidence type="ECO:0000256" key="5">
    <source>
        <dbReference type="ARBA" id="ARBA00022840"/>
    </source>
</evidence>
<evidence type="ECO:0000256" key="7">
    <source>
        <dbReference type="SAM" id="MobiDB-lite"/>
    </source>
</evidence>
<name>A0ABP7FL13_9ACTN</name>
<comment type="pathway">
    <text evidence="6">Sulfur metabolism; hydrogen sulfide biosynthesis; sulfite from sulfate: step 2/3.</text>
</comment>
<dbReference type="RefSeq" id="WP_344970598.1">
    <property type="nucleotide sequence ID" value="NZ_BAABDD010000008.1"/>
</dbReference>
<dbReference type="PANTHER" id="PTHR42700:SF1">
    <property type="entry name" value="SULFATE ADENYLYLTRANSFERASE"/>
    <property type="match status" value="1"/>
</dbReference>
<keyword evidence="11" id="KW-1185">Reference proteome</keyword>
<dbReference type="PANTHER" id="PTHR42700">
    <property type="entry name" value="SULFATE ADENYLYLTRANSFERASE"/>
    <property type="match status" value="1"/>
</dbReference>
<dbReference type="CDD" id="cd02027">
    <property type="entry name" value="APSK"/>
    <property type="match status" value="1"/>
</dbReference>
<sequence length="523" mass="56642">MTGSAGDPPTFTPASEAMAHLELILSGACPLSGFMTEDEAAAVREHGRLPDGTWWPVPVTLPVPETLAGAEQVLLTDPEGAPLAELKVSRHWRAEGTDYLAGEVRLARPAVHGTLRHLRLPPADARARREIDPYRDRPLLAVVTDRPLHHRALHQIRAVAEQIAEDGRAEVLVLLDTPFDDEGAARSVLAADPLLPARTRFVVTTLPASRAGDDDAAGRHRDDLLAAHVAAAYDATHVLVEHGPNPPPRPLDSERLGQPPIPIVDPPARVYDAAARVWRPADRVPPDRVRPELDDDEVEELLRAGRQLPEWFTPARVAAELARRRPARVMRGVTLFFTGLSGSGKSTVARGVAEAVREAGRTVTLLDGDVVRRMLSAGLTFSREDRDRNIRRIGYVAAEITRHGGVAICAPIAPYAATRAEVRAMVEETGEFVLVHVATPLEVCEARDRKGLYAKARAGEIAEFTGISDPYEEPTDADIVLDTTALTESEAVARVVAHLRDGGWLPKAGTGDPDRHTRHGGHG</sequence>
<evidence type="ECO:0000256" key="6">
    <source>
        <dbReference type="HAMAP-Rule" id="MF_00065"/>
    </source>
</evidence>
<dbReference type="GO" id="GO:0016301">
    <property type="term" value="F:kinase activity"/>
    <property type="evidence" value="ECO:0007669"/>
    <property type="project" value="UniProtKB-KW"/>
</dbReference>
<dbReference type="InterPro" id="IPR025980">
    <property type="entry name" value="ATP-Sase_PUA-like_dom"/>
</dbReference>
<proteinExistence type="inferred from homology"/>
<dbReference type="Proteomes" id="UP001500908">
    <property type="component" value="Unassembled WGS sequence"/>
</dbReference>
<dbReference type="Pfam" id="PF01583">
    <property type="entry name" value="APS_kinase"/>
    <property type="match status" value="1"/>
</dbReference>
<dbReference type="SUPFAM" id="SSF52540">
    <property type="entry name" value="P-loop containing nucleoside triphosphate hydrolases"/>
    <property type="match status" value="1"/>
</dbReference>
<dbReference type="InterPro" id="IPR014729">
    <property type="entry name" value="Rossmann-like_a/b/a_fold"/>
</dbReference>
<comment type="function">
    <text evidence="6">Catalyzes the synthesis of activated sulfate.</text>
</comment>
<dbReference type="InterPro" id="IPR059117">
    <property type="entry name" value="APS_kinase_dom"/>
</dbReference>
<dbReference type="InterPro" id="IPR050512">
    <property type="entry name" value="Sulf_AdTrans/APS_kinase"/>
</dbReference>
<dbReference type="NCBIfam" id="NF003013">
    <property type="entry name" value="PRK03846.1"/>
    <property type="match status" value="1"/>
</dbReference>
<keyword evidence="3 6" id="KW-0808">Transferase</keyword>
<evidence type="ECO:0000313" key="11">
    <source>
        <dbReference type="Proteomes" id="UP001500908"/>
    </source>
</evidence>
<dbReference type="NCBIfam" id="TIGR00455">
    <property type="entry name" value="apsK"/>
    <property type="match status" value="1"/>
</dbReference>
<dbReference type="InterPro" id="IPR027417">
    <property type="entry name" value="P-loop_NTPase"/>
</dbReference>
<evidence type="ECO:0000259" key="9">
    <source>
        <dbReference type="Pfam" id="PF14306"/>
    </source>
</evidence>
<evidence type="ECO:0000256" key="2">
    <source>
        <dbReference type="ARBA" id="ARBA00012121"/>
    </source>
</evidence>
<dbReference type="EC" id="2.7.1.25" evidence="2 6"/>
<dbReference type="SUPFAM" id="SSF88697">
    <property type="entry name" value="PUA domain-like"/>
    <property type="match status" value="1"/>
</dbReference>
<evidence type="ECO:0000256" key="3">
    <source>
        <dbReference type="ARBA" id="ARBA00022679"/>
    </source>
</evidence>
<keyword evidence="6" id="KW-0597">Phosphoprotein</keyword>
<comment type="similarity">
    <text evidence="6">Belongs to the APS kinase family.</text>
</comment>
<protein>
    <recommendedName>
        <fullName evidence="2 6">Adenylyl-sulfate kinase</fullName>
        <ecNumber evidence="2 6">2.7.1.25</ecNumber>
    </recommendedName>
    <alternativeName>
        <fullName evidence="6">APS kinase</fullName>
    </alternativeName>
    <alternativeName>
        <fullName evidence="6">ATP adenosine-5'-phosphosulfate 3'-phosphotransferase</fullName>
    </alternativeName>
    <alternativeName>
        <fullName evidence="6">Adenosine-5'-phosphosulfate kinase</fullName>
    </alternativeName>
</protein>
<comment type="catalytic activity">
    <reaction evidence="1 6">
        <text>adenosine 5'-phosphosulfate + ATP = 3'-phosphoadenylyl sulfate + ADP + H(+)</text>
        <dbReference type="Rhea" id="RHEA:24152"/>
        <dbReference type="ChEBI" id="CHEBI:15378"/>
        <dbReference type="ChEBI" id="CHEBI:30616"/>
        <dbReference type="ChEBI" id="CHEBI:58243"/>
        <dbReference type="ChEBI" id="CHEBI:58339"/>
        <dbReference type="ChEBI" id="CHEBI:456216"/>
        <dbReference type="EC" id="2.7.1.25"/>
    </reaction>
</comment>
<gene>
    <name evidence="6" type="primary">cysC</name>
    <name evidence="10" type="ORF">GCM10022402_22410</name>
</gene>
<dbReference type="EMBL" id="BAABDD010000008">
    <property type="protein sequence ID" value="GAA3742218.1"/>
    <property type="molecule type" value="Genomic_DNA"/>
</dbReference>
<dbReference type="Pfam" id="PF14306">
    <property type="entry name" value="PUA_2"/>
    <property type="match status" value="1"/>
</dbReference>
<keyword evidence="10" id="KW-0548">Nucleotidyltransferase</keyword>
<comment type="caution">
    <text evidence="10">The sequence shown here is derived from an EMBL/GenBank/DDBJ whole genome shotgun (WGS) entry which is preliminary data.</text>
</comment>
<dbReference type="InterPro" id="IPR002891">
    <property type="entry name" value="APS"/>
</dbReference>
<keyword evidence="6 10" id="KW-0418">Kinase</keyword>
<accession>A0ABP7FL13</accession>
<keyword evidence="5 6" id="KW-0067">ATP-binding</keyword>
<dbReference type="GO" id="GO:0016779">
    <property type="term" value="F:nucleotidyltransferase activity"/>
    <property type="evidence" value="ECO:0007669"/>
    <property type="project" value="UniProtKB-KW"/>
</dbReference>
<evidence type="ECO:0000313" key="10">
    <source>
        <dbReference type="EMBL" id="GAA3742218.1"/>
    </source>
</evidence>
<comment type="caution">
    <text evidence="6">Lacks conserved residue(s) required for the propagation of feature annotation.</text>
</comment>